<dbReference type="Gene3D" id="3.30.710.10">
    <property type="entry name" value="Potassium Channel Kv1.1, Chain A"/>
    <property type="match status" value="1"/>
</dbReference>
<dbReference type="AlphaFoldDB" id="A0AAV7ZDG7"/>
<dbReference type="PROSITE" id="PS50012">
    <property type="entry name" value="RCC1_3"/>
    <property type="match status" value="1"/>
</dbReference>
<comment type="caution">
    <text evidence="4">The sequence shown here is derived from an EMBL/GenBank/DDBJ whole genome shotgun (WGS) entry which is preliminary data.</text>
</comment>
<feature type="domain" description="BTB" evidence="3">
    <location>
        <begin position="472"/>
        <end position="552"/>
    </location>
</feature>
<dbReference type="PROSITE" id="PS50097">
    <property type="entry name" value="BTB"/>
    <property type="match status" value="1"/>
</dbReference>
<evidence type="ECO:0000313" key="4">
    <source>
        <dbReference type="EMBL" id="KAJ3440048.1"/>
    </source>
</evidence>
<name>A0AAV7ZDG7_9EUKA</name>
<dbReference type="InterPro" id="IPR051210">
    <property type="entry name" value="Ub_ligase/GEF_domain"/>
</dbReference>
<sequence>MQFPYFSGRTSLSYLTKTNKLPSWSPFTTATEPEEIKSVVSYQASYVLVLKGENRLELFMCKTQETKKYTLTDEKIIQIKNGNAAFLILTESGKVFVWGNGSLKEIPLTTSITWIKPVLAPFFKNNKLVIKQIEMSGWTNYFLTVDGDLYANGWNSFGQFANGTSQHSDMPILIIKDVKKVYTGCYARGLFYVSAKDNKLYVSGRNSKGMLGVGHQNEQKTATLVKTDHIEIGGQTNTFNGSHIANLLFFDFHTTLLTTEGRVYSCGGSTYNGLGVEKNIFTEFEELKNKFVVQLAGGQNHTLMLTKDNELYGHGYNNNIAPVAQQSWGKLVKIELPEALQNSAIKLASGQLSTFLLLDSINIRNDIRKLYESKKYYDAKIKLIDQEMPTHKLMIQMRTGINIDQIEKVFNQNNYSGEELTLFMDWIYLGKSSNSLKLDQILNALNLTFKSNDQEKTIQNDFLKLYKDDDSKDFSLLVKLDEDEEDEEEEEDEFEEISVHKLVLLTRSGLFREMFENIDKNTNSVKDFSGKSIESLEIFIKYLYTDKIELTADDDPQLVVEELEDAAEYYQLNQRCNFKNELKKIKYQFNL</sequence>
<dbReference type="InterPro" id="IPR009091">
    <property type="entry name" value="RCC1/BLIP-II"/>
</dbReference>
<dbReference type="CDD" id="cd18186">
    <property type="entry name" value="BTB_POZ_ZBTB_KLHL-like"/>
    <property type="match status" value="1"/>
</dbReference>
<feature type="repeat" description="RCC1" evidence="2">
    <location>
        <begin position="261"/>
        <end position="308"/>
    </location>
</feature>
<dbReference type="SUPFAM" id="SSF54695">
    <property type="entry name" value="POZ domain"/>
    <property type="match status" value="1"/>
</dbReference>
<dbReference type="PANTHER" id="PTHR22870:SF445">
    <property type="match status" value="1"/>
</dbReference>
<evidence type="ECO:0000256" key="1">
    <source>
        <dbReference type="ARBA" id="ARBA00022737"/>
    </source>
</evidence>
<dbReference type="Proteomes" id="UP001146793">
    <property type="component" value="Unassembled WGS sequence"/>
</dbReference>
<dbReference type="Pfam" id="PF13540">
    <property type="entry name" value="RCC1_2"/>
    <property type="match status" value="1"/>
</dbReference>
<evidence type="ECO:0000256" key="2">
    <source>
        <dbReference type="PROSITE-ProRule" id="PRU00235"/>
    </source>
</evidence>
<dbReference type="EMBL" id="JANTQA010000032">
    <property type="protein sequence ID" value="KAJ3440048.1"/>
    <property type="molecule type" value="Genomic_DNA"/>
</dbReference>
<dbReference type="InterPro" id="IPR011333">
    <property type="entry name" value="SKP1/BTB/POZ_sf"/>
</dbReference>
<dbReference type="PROSITE" id="PS00626">
    <property type="entry name" value="RCC1_2"/>
    <property type="match status" value="1"/>
</dbReference>
<evidence type="ECO:0000313" key="5">
    <source>
        <dbReference type="Proteomes" id="UP001146793"/>
    </source>
</evidence>
<keyword evidence="1" id="KW-0677">Repeat</keyword>
<gene>
    <name evidence="4" type="ORF">M0812_16096</name>
</gene>
<dbReference type="Pfam" id="PF00651">
    <property type="entry name" value="BTB"/>
    <property type="match status" value="1"/>
</dbReference>
<dbReference type="PANTHER" id="PTHR22870">
    <property type="entry name" value="REGULATOR OF CHROMOSOME CONDENSATION"/>
    <property type="match status" value="1"/>
</dbReference>
<dbReference type="SUPFAM" id="SSF50985">
    <property type="entry name" value="RCC1/BLIP-II"/>
    <property type="match status" value="2"/>
</dbReference>
<accession>A0AAV7ZDG7</accession>
<evidence type="ECO:0000259" key="3">
    <source>
        <dbReference type="PROSITE" id="PS50097"/>
    </source>
</evidence>
<proteinExistence type="predicted"/>
<dbReference type="InterPro" id="IPR000408">
    <property type="entry name" value="Reg_chr_condens"/>
</dbReference>
<dbReference type="InterPro" id="IPR000210">
    <property type="entry name" value="BTB/POZ_dom"/>
</dbReference>
<organism evidence="4 5">
    <name type="scientific">Anaeramoeba flamelloides</name>
    <dbReference type="NCBI Taxonomy" id="1746091"/>
    <lineage>
        <taxon>Eukaryota</taxon>
        <taxon>Metamonada</taxon>
        <taxon>Anaeramoebidae</taxon>
        <taxon>Anaeramoeba</taxon>
    </lineage>
</organism>
<protein>
    <submittedName>
        <fullName evidence="4">Btk-binding protein-related</fullName>
    </submittedName>
</protein>
<reference evidence="4" key="1">
    <citation type="submission" date="2022-08" db="EMBL/GenBank/DDBJ databases">
        <title>Novel sulphate-reducing endosymbionts in the free-living metamonad Anaeramoeba.</title>
        <authorList>
            <person name="Jerlstrom-Hultqvist J."/>
            <person name="Cepicka I."/>
            <person name="Gallot-Lavallee L."/>
            <person name="Salas-Leiva D."/>
            <person name="Curtis B.A."/>
            <person name="Zahonova K."/>
            <person name="Pipaliya S."/>
            <person name="Dacks J."/>
            <person name="Roger A.J."/>
        </authorList>
    </citation>
    <scope>NUCLEOTIDE SEQUENCE</scope>
    <source>
        <strain evidence="4">Busselton2</strain>
    </source>
</reference>
<dbReference type="Gene3D" id="2.130.10.30">
    <property type="entry name" value="Regulator of chromosome condensation 1/beta-lactamase-inhibitor protein II"/>
    <property type="match status" value="1"/>
</dbReference>